<dbReference type="eggNOG" id="COG5340">
    <property type="taxonomic scope" value="Bacteria"/>
</dbReference>
<gene>
    <name evidence="1" type="ORF">HMPREF1219_02455</name>
</gene>
<dbReference type="PATRIC" id="fig|1125779.3.peg.2394"/>
<proteinExistence type="predicted"/>
<comment type="caution">
    <text evidence="1">The sequence shown here is derived from an EMBL/GenBank/DDBJ whole genome shotgun (WGS) entry which is preliminary data.</text>
</comment>
<reference evidence="1 2" key="1">
    <citation type="submission" date="2013-05" db="EMBL/GenBank/DDBJ databases">
        <title>The Genome Sequence of Corynebacterium pyruviciproducens 1773O (ATCC BAA-1742).</title>
        <authorList>
            <consortium name="The Broad Institute Genomics Platform"/>
            <person name="Earl A."/>
            <person name="Ward D."/>
            <person name="Feldgarden M."/>
            <person name="Gevers D."/>
            <person name="Tong J."/>
            <person name="Walker B."/>
            <person name="Young S."/>
            <person name="Zeng Q."/>
            <person name="Gargeya S."/>
            <person name="Fitzgerald M."/>
            <person name="Haas B."/>
            <person name="Abouelleil A."/>
            <person name="Allen A.W."/>
            <person name="Alvarado L."/>
            <person name="Arachchi H.M."/>
            <person name="Berlin A.M."/>
            <person name="Chapman S.B."/>
            <person name="Gainer-Dewar J."/>
            <person name="Goldberg J."/>
            <person name="Griggs A."/>
            <person name="Gujja S."/>
            <person name="Hansen M."/>
            <person name="Howarth C."/>
            <person name="Imamovic A."/>
            <person name="Ireland A."/>
            <person name="Larimer J."/>
            <person name="McCowan C."/>
            <person name="Murphy C."/>
            <person name="Pearson M."/>
            <person name="Poon T.W."/>
            <person name="Priest M."/>
            <person name="Roberts A."/>
            <person name="Saif S."/>
            <person name="Shea T."/>
            <person name="Sisk P."/>
            <person name="Sykes S."/>
            <person name="Wortman J."/>
            <person name="Nusbaum C."/>
            <person name="Birren B."/>
        </authorList>
    </citation>
    <scope>NUCLEOTIDE SEQUENCE [LARGE SCALE GENOMIC DNA]</scope>
    <source>
        <strain evidence="1 2">ATCC BAA-1742</strain>
    </source>
</reference>
<sequence length="142" mass="16334">METVGLINGLSESFREAEVKIELSRLGFTGWYQQAAIFTAQVRQIARVDFLFPNQSVALEYDGKGKTRGQFGIESNKSVADERERERILVSEGLRVVRVTAATFNTNEWVDQLRRALKENEGRVFPTVQWREAKNQSLFSRY</sequence>
<dbReference type="RefSeq" id="WP_016459167.1">
    <property type="nucleotide sequence ID" value="NZ_KE150448.1"/>
</dbReference>
<dbReference type="EMBL" id="ATBY01000017">
    <property type="protein sequence ID" value="EPD68032.1"/>
    <property type="molecule type" value="Genomic_DNA"/>
</dbReference>
<organism evidence="1 2">
    <name type="scientific">Corynebacterium pyruviciproducens ATCC BAA-1742</name>
    <dbReference type="NCBI Taxonomy" id="1125779"/>
    <lineage>
        <taxon>Bacteria</taxon>
        <taxon>Bacillati</taxon>
        <taxon>Actinomycetota</taxon>
        <taxon>Actinomycetes</taxon>
        <taxon>Mycobacteriales</taxon>
        <taxon>Corynebacteriaceae</taxon>
        <taxon>Corynebacterium</taxon>
    </lineage>
</organism>
<dbReference type="AlphaFoldDB" id="S2ZDI5"/>
<dbReference type="Proteomes" id="UP000014408">
    <property type="component" value="Unassembled WGS sequence"/>
</dbReference>
<dbReference type="HOGENOM" id="CLU_156546_0_0_11"/>
<evidence type="ECO:0000313" key="1">
    <source>
        <dbReference type="EMBL" id="EPD68032.1"/>
    </source>
</evidence>
<dbReference type="STRING" id="1125779.HMPREF1219_02455"/>
<evidence type="ECO:0008006" key="3">
    <source>
        <dbReference type="Google" id="ProtNLM"/>
    </source>
</evidence>
<protein>
    <recommendedName>
        <fullName evidence="3">DUF559 domain-containing protein</fullName>
    </recommendedName>
</protein>
<keyword evidence="2" id="KW-1185">Reference proteome</keyword>
<dbReference type="Gene3D" id="3.40.960.10">
    <property type="entry name" value="VSR Endonuclease"/>
    <property type="match status" value="1"/>
</dbReference>
<evidence type="ECO:0000313" key="2">
    <source>
        <dbReference type="Proteomes" id="UP000014408"/>
    </source>
</evidence>
<accession>S2ZDI5</accession>
<name>S2ZDI5_9CORY</name>